<evidence type="ECO:0000256" key="2">
    <source>
        <dbReference type="ARBA" id="ARBA00006665"/>
    </source>
</evidence>
<dbReference type="AlphaFoldDB" id="A0A2I1ENG5"/>
<proteinExistence type="inferred from homology"/>
<comment type="caution">
    <text evidence="8">The sequence shown here is derived from an EMBL/GenBank/DDBJ whole genome shotgun (WGS) entry which is preliminary data.</text>
</comment>
<feature type="transmembrane region" description="Helical" evidence="6">
    <location>
        <begin position="36"/>
        <end position="54"/>
    </location>
</feature>
<reference evidence="8 11" key="2">
    <citation type="submission" date="2017-09" db="EMBL/GenBank/DDBJ databases">
        <title>Extensive intraspecific genome diversity in a model arbuscular mycorrhizal fungus.</title>
        <authorList>
            <person name="Chen E.C."/>
            <person name="Morin E."/>
            <person name="Beaudet D."/>
            <person name="Noel J."/>
            <person name="Ndikumana S."/>
            <person name="Charron P."/>
            <person name="St-Onge C."/>
            <person name="Giorgi J."/>
            <person name="Grigoriev I.V."/>
            <person name="Roux C."/>
            <person name="Martin F.M."/>
            <person name="Corradi N."/>
        </authorList>
    </citation>
    <scope>NUCLEOTIDE SEQUENCE [LARGE SCALE GENOMIC DNA]</scope>
    <source>
        <strain evidence="8 11">A5</strain>
    </source>
</reference>
<dbReference type="Proteomes" id="UP000232722">
    <property type="component" value="Unassembled WGS sequence"/>
</dbReference>
<evidence type="ECO:0000256" key="5">
    <source>
        <dbReference type="ARBA" id="ARBA00023136"/>
    </source>
</evidence>
<dbReference type="VEuPathDB" id="FungiDB:FUN_009016"/>
<dbReference type="VEuPathDB" id="FungiDB:RhiirA1_489401"/>
<dbReference type="GO" id="GO:0016020">
    <property type="term" value="C:membrane"/>
    <property type="evidence" value="ECO:0007669"/>
    <property type="project" value="UniProtKB-SubCell"/>
</dbReference>
<evidence type="ECO:0000256" key="3">
    <source>
        <dbReference type="ARBA" id="ARBA00022692"/>
    </source>
</evidence>
<accession>A0A2I1ENG5</accession>
<reference evidence="9 10" key="3">
    <citation type="submission" date="2017-10" db="EMBL/GenBank/DDBJ databases">
        <title>Extensive intraspecific genome diversity in a model arbuscular mycorrhizal fungus.</title>
        <authorList>
            <person name="Chen E.C.H."/>
            <person name="Morin E."/>
            <person name="Baudet D."/>
            <person name="Noel J."/>
            <person name="Ndikumana S."/>
            <person name="Charron P."/>
            <person name="St-Onge C."/>
            <person name="Giorgi J."/>
            <person name="Grigoriev I.V."/>
            <person name="Roux C."/>
            <person name="Martin F.M."/>
            <person name="Corradi N."/>
        </authorList>
    </citation>
    <scope>NUCLEOTIDE SEQUENCE [LARGE SCALE GENOMIC DNA]</scope>
    <source>
        <strain evidence="9 10">A1</strain>
    </source>
</reference>
<dbReference type="OrthoDB" id="5963193at2759"/>
<gene>
    <name evidence="7" type="ORF">CHRIB12_LOCUS16611</name>
    <name evidence="9" type="ORF">RhiirA1_489401</name>
    <name evidence="8" type="ORF">RhiirA5_499589</name>
</gene>
<feature type="transmembrane region" description="Helical" evidence="6">
    <location>
        <begin position="191"/>
        <end position="215"/>
    </location>
</feature>
<keyword evidence="5 6" id="KW-0472">Membrane</keyword>
<dbReference type="VEuPathDB" id="FungiDB:RhiirFUN_007790"/>
<dbReference type="Proteomes" id="UP000684084">
    <property type="component" value="Unassembled WGS sequence"/>
</dbReference>
<dbReference type="EMBL" id="LLXH01001096">
    <property type="protein sequence ID" value="PKC60749.1"/>
    <property type="molecule type" value="Genomic_DNA"/>
</dbReference>
<protein>
    <submittedName>
        <fullName evidence="8">TMS membrane protein tumor differentially expressed protein</fullName>
    </submittedName>
</protein>
<dbReference type="PANTHER" id="PTHR10383:SF9">
    <property type="entry name" value="SERINE INCORPORATOR, ISOFORM F"/>
    <property type="match status" value="1"/>
</dbReference>
<comment type="subcellular location">
    <subcellularLocation>
        <location evidence="1">Membrane</location>
        <topology evidence="1">Multi-pass membrane protein</topology>
    </subcellularLocation>
</comment>
<evidence type="ECO:0000313" key="7">
    <source>
        <dbReference type="EMBL" id="CAB5379394.1"/>
    </source>
</evidence>
<feature type="transmembrane region" description="Helical" evidence="6">
    <location>
        <begin position="149"/>
        <end position="170"/>
    </location>
</feature>
<evidence type="ECO:0000256" key="6">
    <source>
        <dbReference type="SAM" id="Phobius"/>
    </source>
</evidence>
<comment type="similarity">
    <text evidence="2">Belongs to the TDE1 family.</text>
</comment>
<dbReference type="InterPro" id="IPR005016">
    <property type="entry name" value="TDE1/TMS"/>
</dbReference>
<evidence type="ECO:0000256" key="4">
    <source>
        <dbReference type="ARBA" id="ARBA00022989"/>
    </source>
</evidence>
<dbReference type="Proteomes" id="UP000232688">
    <property type="component" value="Unassembled WGS sequence"/>
</dbReference>
<organism evidence="8 11">
    <name type="scientific">Rhizophagus irregularis</name>
    <dbReference type="NCBI Taxonomy" id="588596"/>
    <lineage>
        <taxon>Eukaryota</taxon>
        <taxon>Fungi</taxon>
        <taxon>Fungi incertae sedis</taxon>
        <taxon>Mucoromycota</taxon>
        <taxon>Glomeromycotina</taxon>
        <taxon>Glomeromycetes</taxon>
        <taxon>Glomerales</taxon>
        <taxon>Glomeraceae</taxon>
        <taxon>Rhizophagus</taxon>
    </lineage>
</organism>
<reference evidence="8 11" key="1">
    <citation type="submission" date="2016-04" db="EMBL/GenBank/DDBJ databases">
        <title>Genome analyses suggest a sexual origin of heterokaryosis in a supposedly ancient asexual fungus.</title>
        <authorList>
            <person name="Ropars J."/>
            <person name="Sedzielewska K."/>
            <person name="Noel J."/>
            <person name="Charron P."/>
            <person name="Farinelli L."/>
            <person name="Marton T."/>
            <person name="Kruger M."/>
            <person name="Pelin A."/>
            <person name="Brachmann A."/>
            <person name="Corradi N."/>
        </authorList>
    </citation>
    <scope>NUCLEOTIDE SEQUENCE [LARGE SCALE GENOMIC DNA]</scope>
    <source>
        <strain evidence="8 11">A5</strain>
    </source>
</reference>
<dbReference type="EMBL" id="CAGKOT010000040">
    <property type="protein sequence ID" value="CAB5379394.1"/>
    <property type="molecule type" value="Genomic_DNA"/>
</dbReference>
<keyword evidence="3 6" id="KW-0812">Transmembrane</keyword>
<evidence type="ECO:0000313" key="11">
    <source>
        <dbReference type="Proteomes" id="UP000232722"/>
    </source>
</evidence>
<evidence type="ECO:0000256" key="1">
    <source>
        <dbReference type="ARBA" id="ARBA00004141"/>
    </source>
</evidence>
<feature type="transmembrane region" description="Helical" evidence="6">
    <location>
        <begin position="412"/>
        <end position="431"/>
    </location>
</feature>
<feature type="transmembrane region" description="Helical" evidence="6">
    <location>
        <begin position="303"/>
        <end position="320"/>
    </location>
</feature>
<sequence length="485" mass="54254">MVLETGAIAWISSFFSAAACNLGFRSYHCSNSIATRIVYAIILLLNSILAWVMMSDWVVKKLEKKTNNNLHLNCPEGSCFGVLTVHRVCFALSLLHFILGILVIGVKDIRNPRSTIQNGWWGPKILLWIGFIVGSFFIPNEFFMAWGNYIALVGAALFILVGLILLVDFAHTWSEKCMDKDDQSKDNKWKVILVGSTLLMFAGAIAMTSIVYVFFAKSGCSLNQFFVTLNSILCVIGTLLCIHPKIQEGNPRSGLPQASMVVIYCAYLILSAVANEPITETNGEKVAAHDMCNPLSSHKTRKTSIIIGALFTFIAIAYSTSRAASQGRLLLTSNSSNKDYIYRRVNNDDVSDMIPLTSNEPKDEPSLPISKNYSQITMDSVQKGILPPSALDEEADYPMDDEDYDVNYNYTFFHFIFAIAAMYVAMLLTDWNTFTMTGNEKLVVIGRSHTIVWVKVISGWVCFLLYYWSLVAPALFPERFADYYL</sequence>
<feature type="transmembrane region" description="Helical" evidence="6">
    <location>
        <begin position="221"/>
        <end position="242"/>
    </location>
</feature>
<keyword evidence="4 6" id="KW-1133">Transmembrane helix</keyword>
<name>A0A2I1ENG5_9GLOM</name>
<reference evidence="9 10" key="4">
    <citation type="submission" date="2017-10" db="EMBL/GenBank/DDBJ databases">
        <title>Genome analyses suggest a sexual origin of heterokaryosis in a supposedly ancient asexual fungus.</title>
        <authorList>
            <person name="Corradi N."/>
            <person name="Sedzielewska K."/>
            <person name="Noel J."/>
            <person name="Charron P."/>
            <person name="Farinelli L."/>
            <person name="Marton T."/>
            <person name="Kruger M."/>
            <person name="Pelin A."/>
            <person name="Brachmann A."/>
            <person name="Corradi N."/>
        </authorList>
    </citation>
    <scope>NUCLEOTIDE SEQUENCE [LARGE SCALE GENOMIC DNA]</scope>
    <source>
        <strain evidence="9 10">A1</strain>
    </source>
</reference>
<feature type="transmembrane region" description="Helical" evidence="6">
    <location>
        <begin position="125"/>
        <end position="143"/>
    </location>
</feature>
<feature type="transmembrane region" description="Helical" evidence="6">
    <location>
        <begin position="451"/>
        <end position="476"/>
    </location>
</feature>
<evidence type="ECO:0000313" key="10">
    <source>
        <dbReference type="Proteomes" id="UP000232688"/>
    </source>
</evidence>
<dbReference type="PANTHER" id="PTHR10383">
    <property type="entry name" value="SERINE INCORPORATOR"/>
    <property type="match status" value="1"/>
</dbReference>
<dbReference type="Pfam" id="PF03348">
    <property type="entry name" value="Serinc"/>
    <property type="match status" value="1"/>
</dbReference>
<evidence type="ECO:0000313" key="8">
    <source>
        <dbReference type="EMBL" id="PKC08983.1"/>
    </source>
</evidence>
<reference evidence="7" key="5">
    <citation type="submission" date="2020-05" db="EMBL/GenBank/DDBJ databases">
        <authorList>
            <person name="Rincon C."/>
            <person name="Sanders R I."/>
            <person name="Robbins C."/>
            <person name="Chaturvedi A."/>
        </authorList>
    </citation>
    <scope>NUCLEOTIDE SEQUENCE</scope>
    <source>
        <strain evidence="7">CHB12</strain>
    </source>
</reference>
<feature type="transmembrane region" description="Helical" evidence="6">
    <location>
        <begin position="85"/>
        <end position="104"/>
    </location>
</feature>
<feature type="transmembrane region" description="Helical" evidence="6">
    <location>
        <begin position="6"/>
        <end position="24"/>
    </location>
</feature>
<evidence type="ECO:0000313" key="9">
    <source>
        <dbReference type="EMBL" id="PKC60749.1"/>
    </source>
</evidence>
<dbReference type="EMBL" id="LLXJ01000500">
    <property type="protein sequence ID" value="PKC08983.1"/>
    <property type="molecule type" value="Genomic_DNA"/>
</dbReference>